<organism evidence="2">
    <name type="scientific">Oryza meridionalis</name>
    <dbReference type="NCBI Taxonomy" id="40149"/>
    <lineage>
        <taxon>Eukaryota</taxon>
        <taxon>Viridiplantae</taxon>
        <taxon>Streptophyta</taxon>
        <taxon>Embryophyta</taxon>
        <taxon>Tracheophyta</taxon>
        <taxon>Spermatophyta</taxon>
        <taxon>Magnoliopsida</taxon>
        <taxon>Liliopsida</taxon>
        <taxon>Poales</taxon>
        <taxon>Poaceae</taxon>
        <taxon>BOP clade</taxon>
        <taxon>Oryzoideae</taxon>
        <taxon>Oryzeae</taxon>
        <taxon>Oryzinae</taxon>
        <taxon>Oryza</taxon>
    </lineage>
</organism>
<name>A0A0E0D3T4_9ORYZ</name>
<dbReference type="Proteomes" id="UP000008021">
    <property type="component" value="Chromosome 3"/>
</dbReference>
<feature type="region of interest" description="Disordered" evidence="1">
    <location>
        <begin position="1"/>
        <end position="36"/>
    </location>
</feature>
<sequence>MPAYMATHQRSSSYSSVSMRIKNPTRAGERGDPSGCKKLTVTTKGGLIATKRSSMPIPLAPIKKSSEPAPPLSRSPRFERAMIPLAGPSSAALEKIMVGMTVSVRTRVRKLRAGVVALRGGHLRRRGKLTHRRLRGQLLAGGPLQDCLRRKGRNKEDVCRHLLFLYPGRRHHHFGSISSLQQHSGGSSCNHGQQVGGSAQESFFGGVLVEF</sequence>
<protein>
    <submittedName>
        <fullName evidence="2">Uncharacterized protein</fullName>
    </submittedName>
</protein>
<evidence type="ECO:0000256" key="1">
    <source>
        <dbReference type="SAM" id="MobiDB-lite"/>
    </source>
</evidence>
<proteinExistence type="predicted"/>
<dbReference type="EnsemblPlants" id="OMERI03G23800.1">
    <property type="protein sequence ID" value="OMERI03G23800.1"/>
    <property type="gene ID" value="OMERI03G23800"/>
</dbReference>
<reference evidence="2" key="1">
    <citation type="submission" date="2015-04" db="UniProtKB">
        <authorList>
            <consortium name="EnsemblPlants"/>
        </authorList>
    </citation>
    <scope>IDENTIFICATION</scope>
</reference>
<dbReference type="Gramene" id="OMERI03G23800.1">
    <property type="protein sequence ID" value="OMERI03G23800.1"/>
    <property type="gene ID" value="OMERI03G23800"/>
</dbReference>
<evidence type="ECO:0000313" key="3">
    <source>
        <dbReference type="Proteomes" id="UP000008021"/>
    </source>
</evidence>
<accession>A0A0E0D3T4</accession>
<dbReference type="AlphaFoldDB" id="A0A0E0D3T4"/>
<evidence type="ECO:0000313" key="2">
    <source>
        <dbReference type="EnsemblPlants" id="OMERI03G23800.1"/>
    </source>
</evidence>
<keyword evidence="3" id="KW-1185">Reference proteome</keyword>
<dbReference type="HOGENOM" id="CLU_1306584_0_0_1"/>
<reference evidence="2" key="2">
    <citation type="submission" date="2018-05" db="EMBL/GenBank/DDBJ databases">
        <title>OmerRS3 (Oryza meridionalis Reference Sequence Version 3).</title>
        <authorList>
            <person name="Zhang J."/>
            <person name="Kudrna D."/>
            <person name="Lee S."/>
            <person name="Talag J."/>
            <person name="Welchert J."/>
            <person name="Wing R.A."/>
        </authorList>
    </citation>
    <scope>NUCLEOTIDE SEQUENCE [LARGE SCALE GENOMIC DNA]</scope>
    <source>
        <strain evidence="2">cv. OR44</strain>
    </source>
</reference>